<dbReference type="CDD" id="cd04022">
    <property type="entry name" value="C2A_MCTP_PRT_plant"/>
    <property type="match status" value="1"/>
</dbReference>
<dbReference type="InterPro" id="IPR047258">
    <property type="entry name" value="C2C_MCTP_PRT_plant"/>
</dbReference>
<dbReference type="EMBL" id="KI394330">
    <property type="protein sequence ID" value="ERN03792.1"/>
    <property type="molecule type" value="Genomic_DNA"/>
</dbReference>
<dbReference type="GO" id="GO:0048729">
    <property type="term" value="P:tissue morphogenesis"/>
    <property type="evidence" value="ECO:0007669"/>
    <property type="project" value="EnsemblPlants"/>
</dbReference>
<feature type="compositionally biased region" description="Gly residues" evidence="7">
    <location>
        <begin position="342"/>
        <end position="357"/>
    </location>
</feature>
<dbReference type="GO" id="GO:0009506">
    <property type="term" value="C:plasmodesma"/>
    <property type="evidence" value="ECO:0007669"/>
    <property type="project" value="EnsemblPlants"/>
</dbReference>
<evidence type="ECO:0000256" key="1">
    <source>
        <dbReference type="ARBA" id="ARBA00004141"/>
    </source>
</evidence>
<sequence>MSGRRLIVEVVDARDLLPKDGLGSSSPYVVVDFDGQRKRTKTVFRDLNPSWHEKLEFDVTDPETVAYEDLEAEVYNDKRTGNGRKSHFLGRVRLNAGQFPRKGNEALVYFPLEKKSFLSWIRGALGLRIYYTDEPENPVPAPEDEKSPENETKPPEDYTEPPEDDTKPPESELCPMPSSHATQIEEQNSPPENTAPPPENAVLATEAFIPGPETQPPPLEHAPPPPETRIPVRPPIGMTPRRVYGSGAFTGETKIYPAHDLVEAMKYLFVRIVKARGLAQGSGLEPVVKIRLGSYSVRKRPDSRNSFESNPEWNQVFAFGRERLDSSANTLEISVWAPSPTTGGGGFQEGAGNPGAGDGIYRNAPGEFPGNVQAEFPGWGHGSSGDVPGGFPSTGGEPPMDGGFPGSETGFRGNAAGGFSGNAPAGYPSAGTGFSGQLLGGVCFDLSEVPVRSPSDSPLAPQWYRLDGDGHVCGDIMLSVWIGTQADDSFSEAWQSDAPHLAHTRSKVYHSPKLWYLRLTVIEAQDLPISRFSETRVKVQLGFQSSRTRPSPPSQGGSVSWHEDLLFVASEPLEDAAILLVEERFSGKEPSLVGHVMIPLAPVEQRLDERLLPSRWFVLESPTAFGGESGGGTNATNYRGRMHLRLCLEGGYHVLDEAAHFCSDFRPTARQLWRPPIGTLELGILGARALLPMKTQTHGPLGLGPGAMKGSTDAYCVAKYGHKWVRTRTLTDSFDPRWNEQYTWQVYDPCTVLTIAVFDNWHMFSDKCPIRPDTRIGKIRIRVSALEGNKVHTRAYPLLVLLRSGLKKMGELDLAIRYTCGPLIDTCGVYTRPMLPRMHYTHPIGLAQQDALRAAAARSVAAWLTRSEPPLGPEVVQYMLDSDSHTWSMRRSKANWFRVMSVLAWLGGLAHWVHDVRQWRNSVQTILVHVLFLVLVWYPELVVPTIFFYIAIVGAWYYRFRPVGPMGMDTRLSQAESSDFDELEEEFDLIPSSRPSEVVRARYDRLRVLAGRVQSVLGDLAAQGERAQALIAWRDPRATRLFVGSCLAASFVMYVSPPKVVAVALGFYFLRHPMFRDPMPPPSLNFFRRLPSLSDRML</sequence>
<dbReference type="Gramene" id="ERN03792">
    <property type="protein sequence ID" value="ERN03792"/>
    <property type="gene ID" value="AMTR_s00078p00102770"/>
</dbReference>
<feature type="region of interest" description="Disordered" evidence="7">
    <location>
        <begin position="136"/>
        <end position="238"/>
    </location>
</feature>
<feature type="transmembrane region" description="Helical" evidence="8">
    <location>
        <begin position="1041"/>
        <end position="1070"/>
    </location>
</feature>
<feature type="compositionally biased region" description="Pro residues" evidence="7">
    <location>
        <begin position="213"/>
        <end position="234"/>
    </location>
</feature>
<dbReference type="GO" id="GO:0048467">
    <property type="term" value="P:gynoecium development"/>
    <property type="evidence" value="ECO:0007669"/>
    <property type="project" value="EnsemblPlants"/>
</dbReference>
<keyword evidence="5 8" id="KW-1133">Transmembrane helix</keyword>
<dbReference type="GO" id="GO:0005829">
    <property type="term" value="C:cytosol"/>
    <property type="evidence" value="ECO:0007669"/>
    <property type="project" value="EnsemblPlants"/>
</dbReference>
<evidence type="ECO:0000256" key="8">
    <source>
        <dbReference type="SAM" id="Phobius"/>
    </source>
</evidence>
<dbReference type="InterPro" id="IPR000008">
    <property type="entry name" value="C2_dom"/>
</dbReference>
<dbReference type="InterPro" id="IPR047255">
    <property type="entry name" value="C2D_MCTP_PRT_plant"/>
</dbReference>
<feature type="transmembrane region" description="Helical" evidence="8">
    <location>
        <begin position="926"/>
        <end position="958"/>
    </location>
</feature>
<dbReference type="HOGENOM" id="CLU_003762_1_0_1"/>
<dbReference type="Pfam" id="PF00168">
    <property type="entry name" value="C2"/>
    <property type="match status" value="4"/>
</dbReference>
<keyword evidence="6 8" id="KW-0472">Membrane</keyword>
<evidence type="ECO:0000313" key="10">
    <source>
        <dbReference type="EMBL" id="ERN03792.1"/>
    </source>
</evidence>
<feature type="compositionally biased region" description="Basic and acidic residues" evidence="7">
    <location>
        <begin position="143"/>
        <end position="156"/>
    </location>
</feature>
<dbReference type="InterPro" id="IPR047259">
    <property type="entry name" value="QUIRKY-like"/>
</dbReference>
<dbReference type="AlphaFoldDB" id="W1P1T3"/>
<feature type="region of interest" description="Disordered" evidence="7">
    <location>
        <begin position="337"/>
        <end position="357"/>
    </location>
</feature>
<dbReference type="PANTHER" id="PTHR31425">
    <property type="entry name" value="PHOSPHORIBOSYLANTHRANILATE TRANSFERASE ISOFORM 1"/>
    <property type="match status" value="1"/>
</dbReference>
<dbReference type="eggNOG" id="ENOG502QUYP">
    <property type="taxonomic scope" value="Eukaryota"/>
</dbReference>
<dbReference type="FunFam" id="2.60.40.150:FF:000090">
    <property type="entry name" value="C2 domain-containing protein"/>
    <property type="match status" value="1"/>
</dbReference>
<dbReference type="Proteomes" id="UP000017836">
    <property type="component" value="Unassembled WGS sequence"/>
</dbReference>
<keyword evidence="3 8" id="KW-0812">Transmembrane</keyword>
<dbReference type="SMART" id="SM00239">
    <property type="entry name" value="C2"/>
    <property type="match status" value="4"/>
</dbReference>
<evidence type="ECO:0000256" key="4">
    <source>
        <dbReference type="ARBA" id="ARBA00022737"/>
    </source>
</evidence>
<name>W1P1T3_AMBTC</name>
<feature type="domain" description="C2" evidence="9">
    <location>
        <begin position="661"/>
        <end position="796"/>
    </location>
</feature>
<comment type="subcellular location">
    <subcellularLocation>
        <location evidence="1">Membrane</location>
        <topology evidence="1">Multi-pass membrane protein</topology>
    </subcellularLocation>
</comment>
<dbReference type="Gene3D" id="2.60.40.150">
    <property type="entry name" value="C2 domain"/>
    <property type="match status" value="4"/>
</dbReference>
<dbReference type="Pfam" id="PF08372">
    <property type="entry name" value="PRT_C"/>
    <property type="match status" value="1"/>
</dbReference>
<dbReference type="OrthoDB" id="67700at2759"/>
<evidence type="ECO:0000256" key="5">
    <source>
        <dbReference type="ARBA" id="ARBA00022989"/>
    </source>
</evidence>
<feature type="domain" description="C2" evidence="9">
    <location>
        <begin position="1"/>
        <end position="109"/>
    </location>
</feature>
<feature type="compositionally biased region" description="Polar residues" evidence="7">
    <location>
        <begin position="179"/>
        <end position="189"/>
    </location>
</feature>
<dbReference type="SUPFAM" id="SSF49562">
    <property type="entry name" value="C2 domain (Calcium/lipid-binding domain, CaLB)"/>
    <property type="match status" value="4"/>
</dbReference>
<dbReference type="GO" id="GO:0009911">
    <property type="term" value="P:positive regulation of flower development"/>
    <property type="evidence" value="ECO:0007669"/>
    <property type="project" value="EnsemblPlants"/>
</dbReference>
<dbReference type="GO" id="GO:0099402">
    <property type="term" value="P:plant organ development"/>
    <property type="evidence" value="ECO:0007669"/>
    <property type="project" value="EnsemblPlants"/>
</dbReference>
<gene>
    <name evidence="10" type="ORF">AMTR_s00078p00102770</name>
</gene>
<keyword evidence="4" id="KW-0677">Repeat</keyword>
<feature type="domain" description="C2" evidence="9">
    <location>
        <begin position="495"/>
        <end position="617"/>
    </location>
</feature>
<dbReference type="PROSITE" id="PS50004">
    <property type="entry name" value="C2"/>
    <property type="match status" value="3"/>
</dbReference>
<dbReference type="CDD" id="cd08379">
    <property type="entry name" value="C2D_MCTP_PRT_plant"/>
    <property type="match status" value="1"/>
</dbReference>
<dbReference type="GO" id="GO:0010497">
    <property type="term" value="P:plasmodesmata-mediated intercellular transport"/>
    <property type="evidence" value="ECO:0007669"/>
    <property type="project" value="EnsemblPlants"/>
</dbReference>
<protein>
    <recommendedName>
        <fullName evidence="9">C2 domain-containing protein</fullName>
    </recommendedName>
</protein>
<evidence type="ECO:0000259" key="9">
    <source>
        <dbReference type="PROSITE" id="PS50004"/>
    </source>
</evidence>
<keyword evidence="11" id="KW-1185">Reference proteome</keyword>
<evidence type="ECO:0000256" key="6">
    <source>
        <dbReference type="ARBA" id="ARBA00023136"/>
    </source>
</evidence>
<dbReference type="CDD" id="cd04019">
    <property type="entry name" value="C2C_MCTP_PRT_plant"/>
    <property type="match status" value="1"/>
</dbReference>
<evidence type="ECO:0000313" key="11">
    <source>
        <dbReference type="Proteomes" id="UP000017836"/>
    </source>
</evidence>
<accession>W1P1T3</accession>
<dbReference type="GO" id="GO:0005886">
    <property type="term" value="C:plasma membrane"/>
    <property type="evidence" value="ECO:0007669"/>
    <property type="project" value="EnsemblPlants"/>
</dbReference>
<dbReference type="InterPro" id="IPR035892">
    <property type="entry name" value="C2_domain_sf"/>
</dbReference>
<dbReference type="PANTHER" id="PTHR31425:SF36">
    <property type="entry name" value="PROTEIN QUIRKY"/>
    <property type="match status" value="1"/>
</dbReference>
<dbReference type="GO" id="GO:0051211">
    <property type="term" value="P:anisotropic cell growth"/>
    <property type="evidence" value="ECO:0007669"/>
    <property type="project" value="EnsemblPlants"/>
</dbReference>
<evidence type="ECO:0000256" key="2">
    <source>
        <dbReference type="ARBA" id="ARBA00007923"/>
    </source>
</evidence>
<evidence type="ECO:0000256" key="7">
    <source>
        <dbReference type="SAM" id="MobiDB-lite"/>
    </source>
</evidence>
<reference evidence="11" key="1">
    <citation type="journal article" date="2013" name="Science">
        <title>The Amborella genome and the evolution of flowering plants.</title>
        <authorList>
            <consortium name="Amborella Genome Project"/>
        </authorList>
    </citation>
    <scope>NUCLEOTIDE SEQUENCE [LARGE SCALE GENOMIC DNA]</scope>
</reference>
<dbReference type="InterPro" id="IPR013583">
    <property type="entry name" value="MCTP_C"/>
</dbReference>
<dbReference type="STRING" id="13333.W1P1T3"/>
<evidence type="ECO:0000256" key="3">
    <source>
        <dbReference type="ARBA" id="ARBA00022692"/>
    </source>
</evidence>
<proteinExistence type="inferred from homology"/>
<comment type="similarity">
    <text evidence="2">Belongs to the MCTP family.</text>
</comment>
<organism evidence="10 11">
    <name type="scientific">Amborella trichopoda</name>
    <dbReference type="NCBI Taxonomy" id="13333"/>
    <lineage>
        <taxon>Eukaryota</taxon>
        <taxon>Viridiplantae</taxon>
        <taxon>Streptophyta</taxon>
        <taxon>Embryophyta</taxon>
        <taxon>Tracheophyta</taxon>
        <taxon>Spermatophyta</taxon>
        <taxon>Magnoliopsida</taxon>
        <taxon>Amborellales</taxon>
        <taxon>Amborellaceae</taxon>
        <taxon>Amborella</taxon>
    </lineage>
</organism>
<dbReference type="OMA" id="DIRRWKN"/>